<feature type="domain" description="Beta-lactamase-related" evidence="4">
    <location>
        <begin position="42"/>
        <end position="335"/>
    </location>
</feature>
<dbReference type="PANTHER" id="PTHR46825:SF11">
    <property type="entry name" value="PENICILLIN-BINDING PROTEIN 4"/>
    <property type="match status" value="1"/>
</dbReference>
<dbReference type="PANTHER" id="PTHR46825">
    <property type="entry name" value="D-ALANYL-D-ALANINE-CARBOXYPEPTIDASE/ENDOPEPTIDASE AMPH"/>
    <property type="match status" value="1"/>
</dbReference>
<evidence type="ECO:0000313" key="6">
    <source>
        <dbReference type="Proteomes" id="UP000824156"/>
    </source>
</evidence>
<dbReference type="SUPFAM" id="SSF56601">
    <property type="entry name" value="beta-lactamase/transpeptidase-like"/>
    <property type="match status" value="1"/>
</dbReference>
<dbReference type="Gene3D" id="3.40.710.10">
    <property type="entry name" value="DD-peptidase/beta-lactamase superfamily"/>
    <property type="match status" value="1"/>
</dbReference>
<keyword evidence="2" id="KW-0472">Membrane</keyword>
<proteinExistence type="predicted"/>
<comment type="caution">
    <text evidence="5">The sequence shown here is derived from an EMBL/GenBank/DDBJ whole genome shotgun (WGS) entry which is preliminary data.</text>
</comment>
<name>A0A9D2AYB2_9SPHI</name>
<evidence type="ECO:0000256" key="2">
    <source>
        <dbReference type="ARBA" id="ARBA00023136"/>
    </source>
</evidence>
<dbReference type="Pfam" id="PF00144">
    <property type="entry name" value="Beta-lactamase"/>
    <property type="match status" value="1"/>
</dbReference>
<dbReference type="InterPro" id="IPR050491">
    <property type="entry name" value="AmpC-like"/>
</dbReference>
<reference evidence="5" key="1">
    <citation type="journal article" date="2021" name="PeerJ">
        <title>Extensive microbial diversity within the chicken gut microbiome revealed by metagenomics and culture.</title>
        <authorList>
            <person name="Gilroy R."/>
            <person name="Ravi A."/>
            <person name="Getino M."/>
            <person name="Pursley I."/>
            <person name="Horton D.L."/>
            <person name="Alikhan N.F."/>
            <person name="Baker D."/>
            <person name="Gharbi K."/>
            <person name="Hall N."/>
            <person name="Watson M."/>
            <person name="Adriaenssens E.M."/>
            <person name="Foster-Nyarko E."/>
            <person name="Jarju S."/>
            <person name="Secka A."/>
            <person name="Antonio M."/>
            <person name="Oren A."/>
            <person name="Chaudhuri R.R."/>
            <person name="La Ragione R."/>
            <person name="Hildebrand F."/>
            <person name="Pallen M.J."/>
        </authorList>
    </citation>
    <scope>NUCLEOTIDE SEQUENCE</scope>
    <source>
        <strain evidence="5">1719</strain>
    </source>
</reference>
<evidence type="ECO:0000259" key="4">
    <source>
        <dbReference type="Pfam" id="PF00144"/>
    </source>
</evidence>
<dbReference type="InterPro" id="IPR012338">
    <property type="entry name" value="Beta-lactam/transpept-like"/>
</dbReference>
<dbReference type="InterPro" id="IPR001466">
    <property type="entry name" value="Beta-lactam-related"/>
</dbReference>
<keyword evidence="3" id="KW-0732">Signal</keyword>
<gene>
    <name evidence="5" type="ORF">H9853_05115</name>
</gene>
<evidence type="ECO:0000256" key="3">
    <source>
        <dbReference type="SAM" id="SignalP"/>
    </source>
</evidence>
<organism evidence="5 6">
    <name type="scientific">Candidatus Sphingobacterium stercoripullorum</name>
    <dbReference type="NCBI Taxonomy" id="2838759"/>
    <lineage>
        <taxon>Bacteria</taxon>
        <taxon>Pseudomonadati</taxon>
        <taxon>Bacteroidota</taxon>
        <taxon>Sphingobacteriia</taxon>
        <taxon>Sphingobacteriales</taxon>
        <taxon>Sphingobacteriaceae</taxon>
        <taxon>Sphingobacterium</taxon>
    </lineage>
</organism>
<protein>
    <submittedName>
        <fullName evidence="5">Beta-lactamase family protein</fullName>
    </submittedName>
</protein>
<sequence>MKTSIIACIFLLSPIFLLAQTKELIQETLQIEHDKGRFNGTLLYADGKELIKVNKGYSNFQFQVKINQDTRFPIASITKLFTSIALLKLQENGVLNLNDKASKYVRGLPKDCRNITIKDLLLHQSGLENEPIKAVTTKYNLNDYLTHFLKRSPNLDSSFNYNNVDYILLSKIIENITKEDFEQAIEKLILDPLDLKNTGFVKESDIIPNLAYGYHNYSFGEGSKDDPLHNDNRYLSNYYGAGAMYSTTEDLYRFLEAIKNNLLLTPKTKDQLLLSTQNDEYIDWLSGKPTIGFYYVETDNTYRRSGSIDGFNSSIIISKDFNQILIILCNTDTADLENLALEIFKKASVK</sequence>
<evidence type="ECO:0000313" key="5">
    <source>
        <dbReference type="EMBL" id="HIX54385.1"/>
    </source>
</evidence>
<feature type="chain" id="PRO_5038693242" evidence="3">
    <location>
        <begin position="20"/>
        <end position="350"/>
    </location>
</feature>
<reference evidence="5" key="2">
    <citation type="submission" date="2021-04" db="EMBL/GenBank/DDBJ databases">
        <authorList>
            <person name="Gilroy R."/>
        </authorList>
    </citation>
    <scope>NUCLEOTIDE SEQUENCE</scope>
    <source>
        <strain evidence="5">1719</strain>
    </source>
</reference>
<comment type="subcellular location">
    <subcellularLocation>
        <location evidence="1">Membrane</location>
    </subcellularLocation>
</comment>
<evidence type="ECO:0000256" key="1">
    <source>
        <dbReference type="ARBA" id="ARBA00004370"/>
    </source>
</evidence>
<dbReference type="Proteomes" id="UP000824156">
    <property type="component" value="Unassembled WGS sequence"/>
</dbReference>
<accession>A0A9D2AYB2</accession>
<dbReference type="AlphaFoldDB" id="A0A9D2AYB2"/>
<dbReference type="GO" id="GO:0016020">
    <property type="term" value="C:membrane"/>
    <property type="evidence" value="ECO:0007669"/>
    <property type="project" value="UniProtKB-SubCell"/>
</dbReference>
<feature type="signal peptide" evidence="3">
    <location>
        <begin position="1"/>
        <end position="19"/>
    </location>
</feature>
<dbReference type="EMBL" id="DXEZ01000142">
    <property type="protein sequence ID" value="HIX54385.1"/>
    <property type="molecule type" value="Genomic_DNA"/>
</dbReference>